<dbReference type="AlphaFoldDB" id="G6AZV8"/>
<dbReference type="HOGENOM" id="CLU_3121296_0_0_10"/>
<comment type="caution">
    <text evidence="1">The sequence shown here is derived from an EMBL/GenBank/DDBJ whole genome shotgun (WGS) entry which is preliminary data.</text>
</comment>
<sequence>MEKSYITTSLHSTSYPFASGKAEPSVSYKAIPSWFGKAALSIIYQCEKAV</sequence>
<organism evidence="1 2">
    <name type="scientific">Leyella stercorea DSM 18206</name>
    <dbReference type="NCBI Taxonomy" id="1002367"/>
    <lineage>
        <taxon>Bacteria</taxon>
        <taxon>Pseudomonadati</taxon>
        <taxon>Bacteroidota</taxon>
        <taxon>Bacteroidia</taxon>
        <taxon>Bacteroidales</taxon>
        <taxon>Prevotellaceae</taxon>
        <taxon>Leyella</taxon>
    </lineage>
</organism>
<evidence type="ECO:0000313" key="1">
    <source>
        <dbReference type="EMBL" id="EHJ38090.1"/>
    </source>
</evidence>
<gene>
    <name evidence="1" type="ORF">HMPREF0673_02175</name>
</gene>
<dbReference type="Proteomes" id="UP000004407">
    <property type="component" value="Unassembled WGS sequence"/>
</dbReference>
<proteinExistence type="predicted"/>
<protein>
    <submittedName>
        <fullName evidence="1">Uncharacterized protein</fullName>
    </submittedName>
</protein>
<evidence type="ECO:0000313" key="2">
    <source>
        <dbReference type="Proteomes" id="UP000004407"/>
    </source>
</evidence>
<name>G6AZV8_9BACT</name>
<dbReference type="EMBL" id="AFZZ01000186">
    <property type="protein sequence ID" value="EHJ38090.1"/>
    <property type="molecule type" value="Genomic_DNA"/>
</dbReference>
<accession>G6AZV8</accession>
<reference evidence="1 2" key="1">
    <citation type="submission" date="2011-08" db="EMBL/GenBank/DDBJ databases">
        <authorList>
            <person name="Weinstock G."/>
            <person name="Sodergren E."/>
            <person name="Clifton S."/>
            <person name="Fulton L."/>
            <person name="Fulton B."/>
            <person name="Courtney L."/>
            <person name="Fronick C."/>
            <person name="Harrison M."/>
            <person name="Strong C."/>
            <person name="Farmer C."/>
            <person name="Delahaunty K."/>
            <person name="Markovic C."/>
            <person name="Hall O."/>
            <person name="Minx P."/>
            <person name="Tomlinson C."/>
            <person name="Mitreva M."/>
            <person name="Hou S."/>
            <person name="Chen J."/>
            <person name="Wollam A."/>
            <person name="Pepin K.H."/>
            <person name="Johnson M."/>
            <person name="Bhonagiri V."/>
            <person name="Zhang X."/>
            <person name="Suruliraj S."/>
            <person name="Warren W."/>
            <person name="Chinwalla A."/>
            <person name="Mardis E.R."/>
            <person name="Wilson R.K."/>
        </authorList>
    </citation>
    <scope>NUCLEOTIDE SEQUENCE [LARGE SCALE GENOMIC DNA]</scope>
    <source>
        <strain evidence="1 2">DSM 18206</strain>
    </source>
</reference>